<dbReference type="Proteomes" id="UP001567538">
    <property type="component" value="Unassembled WGS sequence"/>
</dbReference>
<evidence type="ECO:0000259" key="1">
    <source>
        <dbReference type="PROSITE" id="PS50994"/>
    </source>
</evidence>
<dbReference type="InterPro" id="IPR056924">
    <property type="entry name" value="SH3_Tf2-1"/>
</dbReference>
<dbReference type="InterPro" id="IPR016197">
    <property type="entry name" value="Chromo-like_dom_sf"/>
</dbReference>
<dbReference type="Pfam" id="PF24626">
    <property type="entry name" value="SH3_Tf2-1"/>
    <property type="match status" value="1"/>
</dbReference>
<dbReference type="InterPro" id="IPR001584">
    <property type="entry name" value="Integrase_cat-core"/>
</dbReference>
<dbReference type="InterPro" id="IPR036397">
    <property type="entry name" value="RNaseH_sf"/>
</dbReference>
<dbReference type="SUPFAM" id="SSF54160">
    <property type="entry name" value="Chromo domain-like"/>
    <property type="match status" value="1"/>
</dbReference>
<feature type="domain" description="Integrase catalytic" evidence="1">
    <location>
        <begin position="1"/>
        <end position="151"/>
    </location>
</feature>
<comment type="caution">
    <text evidence="2">The sequence shown here is derived from an EMBL/GenBank/DDBJ whole genome shotgun (WGS) entry which is preliminary data.</text>
</comment>
<dbReference type="InterPro" id="IPR012337">
    <property type="entry name" value="RNaseH-like_sf"/>
</dbReference>
<evidence type="ECO:0000313" key="3">
    <source>
        <dbReference type="Proteomes" id="UP001567538"/>
    </source>
</evidence>
<name>A0ABD1G998_SALDI</name>
<sequence>MDFVTGLPKTRQGNTAIWVLIDRLTKSAHFIPIPVTHGSDKLARIYVKKITRLHGVPVTITSDRDTRFTSRFWISLQRELGTRLNFSTAFHPQTDGQFERTIQTLEDMLRAVVLGRGENWKAVLPLIEFAYNNSFQPTINMAPYEALYGRKCRSPLYWDEVAERRILGPDSVEEMIEIVRRIRQRIKEAQDRQKSYADVRRTDLQFNVGDKVFLKVSPSKGIMIFGVKGKLKPRYVGPYEILENVGPVAYRLVLPPSFGNVHNVFHVSQLRKYVFDPKHVIHQEKMIFNPDLSYEEKPEAILDRKVQELRNKSIASMKVLWKHHGYEEATWELEDKMKEKYSELFVGDEQILGRNFS</sequence>
<dbReference type="AlphaFoldDB" id="A0ABD1G998"/>
<dbReference type="PANTHER" id="PTHR45835">
    <property type="entry name" value="YALI0A06105P"/>
    <property type="match status" value="1"/>
</dbReference>
<dbReference type="SUPFAM" id="SSF53098">
    <property type="entry name" value="Ribonuclease H-like"/>
    <property type="match status" value="1"/>
</dbReference>
<organism evidence="2 3">
    <name type="scientific">Salvia divinorum</name>
    <name type="common">Maria pastora</name>
    <name type="synonym">Diviner's sage</name>
    <dbReference type="NCBI Taxonomy" id="28513"/>
    <lineage>
        <taxon>Eukaryota</taxon>
        <taxon>Viridiplantae</taxon>
        <taxon>Streptophyta</taxon>
        <taxon>Embryophyta</taxon>
        <taxon>Tracheophyta</taxon>
        <taxon>Spermatophyta</taxon>
        <taxon>Magnoliopsida</taxon>
        <taxon>eudicotyledons</taxon>
        <taxon>Gunneridae</taxon>
        <taxon>Pentapetalae</taxon>
        <taxon>asterids</taxon>
        <taxon>lamiids</taxon>
        <taxon>Lamiales</taxon>
        <taxon>Lamiaceae</taxon>
        <taxon>Nepetoideae</taxon>
        <taxon>Mentheae</taxon>
        <taxon>Salviinae</taxon>
        <taxon>Salvia</taxon>
        <taxon>Salvia subgen. Calosphace</taxon>
    </lineage>
</organism>
<dbReference type="PANTHER" id="PTHR45835:SF99">
    <property type="entry name" value="CHROMO DOMAIN-CONTAINING PROTEIN-RELATED"/>
    <property type="match status" value="1"/>
</dbReference>
<evidence type="ECO:0000313" key="2">
    <source>
        <dbReference type="EMBL" id="KAL1540709.1"/>
    </source>
</evidence>
<dbReference type="EMBL" id="JBEAFC010000009">
    <property type="protein sequence ID" value="KAL1540709.1"/>
    <property type="molecule type" value="Genomic_DNA"/>
</dbReference>
<reference evidence="2 3" key="1">
    <citation type="submission" date="2024-06" db="EMBL/GenBank/DDBJ databases">
        <title>A chromosome level genome sequence of Diviner's sage (Salvia divinorum).</title>
        <authorList>
            <person name="Ford S.A."/>
            <person name="Ro D.-K."/>
            <person name="Ness R.W."/>
            <person name="Phillips M.A."/>
        </authorList>
    </citation>
    <scope>NUCLEOTIDE SEQUENCE [LARGE SCALE GENOMIC DNA]</scope>
    <source>
        <strain evidence="2">SAF-2024a</strain>
        <tissue evidence="2">Leaf</tissue>
    </source>
</reference>
<dbReference type="PROSITE" id="PS50994">
    <property type="entry name" value="INTEGRASE"/>
    <property type="match status" value="1"/>
</dbReference>
<dbReference type="Gene3D" id="3.30.420.10">
    <property type="entry name" value="Ribonuclease H-like superfamily/Ribonuclease H"/>
    <property type="match status" value="1"/>
</dbReference>
<keyword evidence="3" id="KW-1185">Reference proteome</keyword>
<gene>
    <name evidence="2" type="ORF">AAHA92_25021</name>
</gene>
<proteinExistence type="predicted"/>
<accession>A0ABD1G998</accession>
<protein>
    <recommendedName>
        <fullName evidence="1">Integrase catalytic domain-containing protein</fullName>
    </recommendedName>
</protein>